<evidence type="ECO:0000313" key="2">
    <source>
        <dbReference type="Proteomes" id="UP000013966"/>
    </source>
</evidence>
<reference evidence="1 2" key="1">
    <citation type="journal article" date="2013" name="Genome Announc.">
        <title>Complete Genome Sequence of Burkholderia sp. Strain RPE64, Bacterial Symbiont of the Bean Bug Riptortus pedestris.</title>
        <authorList>
            <person name="Shibata T.F."/>
            <person name="Maeda T."/>
            <person name="Nikoh N."/>
            <person name="Yamaguchi K."/>
            <person name="Oshima K."/>
            <person name="Hattori M."/>
            <person name="Nishiyama T."/>
            <person name="Hasebe M."/>
            <person name="Fukatsu T."/>
            <person name="Kikuchi Y."/>
            <person name="Shigenobu S."/>
        </authorList>
    </citation>
    <scope>NUCLEOTIDE SEQUENCE [LARGE SCALE GENOMIC DNA]</scope>
</reference>
<keyword evidence="2" id="KW-1185">Reference proteome</keyword>
<gene>
    <name evidence="1" type="ORF">BRPE64_ACDS00290</name>
</gene>
<dbReference type="Proteomes" id="UP000013966">
    <property type="component" value="Chromosome 1"/>
</dbReference>
<protein>
    <submittedName>
        <fullName evidence="1">Uncharacterized protein</fullName>
    </submittedName>
</protein>
<name>R4WEK9_9BURK</name>
<dbReference type="PATRIC" id="fig|758793.3.peg.30"/>
<proteinExistence type="predicted"/>
<dbReference type="HOGENOM" id="CLU_3230723_0_0_4"/>
<dbReference type="KEGG" id="buo:BRPE64_ACDS00290"/>
<organism evidence="1 2">
    <name type="scientific">Caballeronia insecticola</name>
    <dbReference type="NCBI Taxonomy" id="758793"/>
    <lineage>
        <taxon>Bacteria</taxon>
        <taxon>Pseudomonadati</taxon>
        <taxon>Pseudomonadota</taxon>
        <taxon>Betaproteobacteria</taxon>
        <taxon>Burkholderiales</taxon>
        <taxon>Burkholderiaceae</taxon>
        <taxon>Caballeronia</taxon>
    </lineage>
</organism>
<sequence>MRDLRGCSGQRDRSDDCKQNVRYRYPAIIQSAVARFIDARLRA</sequence>
<evidence type="ECO:0000313" key="1">
    <source>
        <dbReference type="EMBL" id="BAN21783.1"/>
    </source>
</evidence>
<accession>R4WEK9</accession>
<reference evidence="1 2" key="2">
    <citation type="journal article" date="2018" name="Int. J. Syst. Evol. Microbiol.">
        <title>Burkholderia insecticola sp. nov., a gut symbiotic bacterium of the bean bug Riptortus pedestris.</title>
        <authorList>
            <person name="Takeshita K."/>
            <person name="Tamaki H."/>
            <person name="Ohbayashi T."/>
            <person name="Meng X.-Y."/>
            <person name="Sone T."/>
            <person name="Mitani Y."/>
            <person name="Peeters C."/>
            <person name="Kikuchi Y."/>
            <person name="Vandamme P."/>
        </authorList>
    </citation>
    <scope>NUCLEOTIDE SEQUENCE [LARGE SCALE GENOMIC DNA]</scope>
    <source>
        <strain evidence="1">RPE64</strain>
    </source>
</reference>
<dbReference type="EMBL" id="AP013058">
    <property type="protein sequence ID" value="BAN21783.1"/>
    <property type="molecule type" value="Genomic_DNA"/>
</dbReference>
<dbReference type="AlphaFoldDB" id="R4WEK9"/>